<dbReference type="RefSeq" id="WP_091468765.1">
    <property type="nucleotide sequence ID" value="NZ_FNFX01000001.1"/>
</dbReference>
<dbReference type="OrthoDB" id="9795766at2"/>
<sequence length="81" mass="8843">MFQTLRKAGGSLVMTVPKTFIDQNGLGEGSQVKLHLLGAKMTVEAPTRPRYSLADLMAEMPEGLPRVEGWDEIPSVGLENM</sequence>
<name>A0A1G8ZGA4_9PROT</name>
<evidence type="ECO:0000259" key="1">
    <source>
        <dbReference type="SMART" id="SM00966"/>
    </source>
</evidence>
<evidence type="ECO:0000313" key="3">
    <source>
        <dbReference type="Proteomes" id="UP000198629"/>
    </source>
</evidence>
<accession>A0A1G8ZGA4</accession>
<dbReference type="EMBL" id="FNFX01000001">
    <property type="protein sequence ID" value="SDK14156.1"/>
    <property type="molecule type" value="Genomic_DNA"/>
</dbReference>
<dbReference type="Pfam" id="PF04014">
    <property type="entry name" value="MazE_antitoxin"/>
    <property type="match status" value="1"/>
</dbReference>
<dbReference type="SMART" id="SM00966">
    <property type="entry name" value="SpoVT_AbrB"/>
    <property type="match status" value="1"/>
</dbReference>
<organism evidence="2 3">
    <name type="scientific">Methylophilus rhizosphaerae</name>
    <dbReference type="NCBI Taxonomy" id="492660"/>
    <lineage>
        <taxon>Bacteria</taxon>
        <taxon>Pseudomonadati</taxon>
        <taxon>Pseudomonadota</taxon>
        <taxon>Betaproteobacteria</taxon>
        <taxon>Nitrosomonadales</taxon>
        <taxon>Methylophilaceae</taxon>
        <taxon>Methylophilus</taxon>
    </lineage>
</organism>
<protein>
    <submittedName>
        <fullName evidence="2">Antitoxin ChpS</fullName>
    </submittedName>
</protein>
<feature type="domain" description="SpoVT-AbrB" evidence="1">
    <location>
        <begin position="6"/>
        <end position="51"/>
    </location>
</feature>
<evidence type="ECO:0000313" key="2">
    <source>
        <dbReference type="EMBL" id="SDK14156.1"/>
    </source>
</evidence>
<dbReference type="SUPFAM" id="SSF89447">
    <property type="entry name" value="AbrB/MazE/MraZ-like"/>
    <property type="match status" value="1"/>
</dbReference>
<gene>
    <name evidence="2" type="ORF">SAMN05192566_0297</name>
</gene>
<proteinExistence type="predicted"/>
<dbReference type="GO" id="GO:0003677">
    <property type="term" value="F:DNA binding"/>
    <property type="evidence" value="ECO:0007669"/>
    <property type="project" value="InterPro"/>
</dbReference>
<dbReference type="Gene3D" id="2.10.260.10">
    <property type="match status" value="1"/>
</dbReference>
<keyword evidence="3" id="KW-1185">Reference proteome</keyword>
<dbReference type="Proteomes" id="UP000198629">
    <property type="component" value="Unassembled WGS sequence"/>
</dbReference>
<dbReference type="STRING" id="492660.SAMN05192566_0297"/>
<dbReference type="InterPro" id="IPR037914">
    <property type="entry name" value="SpoVT-AbrB_sf"/>
</dbReference>
<dbReference type="InterPro" id="IPR007159">
    <property type="entry name" value="SpoVT-AbrB_dom"/>
</dbReference>
<dbReference type="AlphaFoldDB" id="A0A1G8ZGA4"/>
<reference evidence="3" key="1">
    <citation type="submission" date="2016-10" db="EMBL/GenBank/DDBJ databases">
        <authorList>
            <person name="Varghese N."/>
            <person name="Submissions S."/>
        </authorList>
    </citation>
    <scope>NUCLEOTIDE SEQUENCE [LARGE SCALE GENOMIC DNA]</scope>
    <source>
        <strain evidence="3">CBMB127</strain>
    </source>
</reference>